<feature type="transmembrane region" description="Helical" evidence="1">
    <location>
        <begin position="52"/>
        <end position="75"/>
    </location>
</feature>
<feature type="non-terminal residue" evidence="2">
    <location>
        <position position="218"/>
    </location>
</feature>
<dbReference type="RefSeq" id="XP_024733684.1">
    <property type="nucleotide sequence ID" value="XM_024880676.1"/>
</dbReference>
<keyword evidence="1" id="KW-1133">Transmembrane helix</keyword>
<accession>A0A2J6T188</accession>
<name>A0A2J6T188_9HELO</name>
<protein>
    <submittedName>
        <fullName evidence="2">Uncharacterized protein</fullName>
    </submittedName>
</protein>
<dbReference type="InParanoid" id="A0A2J6T188"/>
<gene>
    <name evidence="2" type="ORF">K444DRAFT_615193</name>
</gene>
<keyword evidence="1" id="KW-0472">Membrane</keyword>
<evidence type="ECO:0000313" key="2">
    <source>
        <dbReference type="EMBL" id="PMD56780.1"/>
    </source>
</evidence>
<dbReference type="Proteomes" id="UP000235371">
    <property type="component" value="Unassembled WGS sequence"/>
</dbReference>
<keyword evidence="3" id="KW-1185">Reference proteome</keyword>
<sequence length="218" mass="23142">MAAKAAISGAAATQMLFLLRFIQQGALVLVGFVACYFVYWHNSLRDPVPLPLIGLITACTLSYLECGISSALSLAQASGNAKSTPNYTLLLKTSTPCSLSLATSYYALRQMPFVREWCEGDNWFRPSRESNGYTLAPAGIEEHQCALTCVLIGAGMAAVVVSVVISVVAGMGVVMELRGMGLGLGFGMGRRRGGYAALDPYEIGDDYDGSTVCSVEEV</sequence>
<proteinExistence type="predicted"/>
<feature type="transmembrane region" description="Helical" evidence="1">
    <location>
        <begin position="150"/>
        <end position="174"/>
    </location>
</feature>
<keyword evidence="1" id="KW-0812">Transmembrane</keyword>
<dbReference type="AlphaFoldDB" id="A0A2J6T188"/>
<reference evidence="2 3" key="1">
    <citation type="submission" date="2016-04" db="EMBL/GenBank/DDBJ databases">
        <title>A degradative enzymes factory behind the ericoid mycorrhizal symbiosis.</title>
        <authorList>
            <consortium name="DOE Joint Genome Institute"/>
            <person name="Martino E."/>
            <person name="Morin E."/>
            <person name="Grelet G."/>
            <person name="Kuo A."/>
            <person name="Kohler A."/>
            <person name="Daghino S."/>
            <person name="Barry K."/>
            <person name="Choi C."/>
            <person name="Cichocki N."/>
            <person name="Clum A."/>
            <person name="Copeland A."/>
            <person name="Hainaut M."/>
            <person name="Haridas S."/>
            <person name="Labutti K."/>
            <person name="Lindquist E."/>
            <person name="Lipzen A."/>
            <person name="Khouja H.-R."/>
            <person name="Murat C."/>
            <person name="Ohm R."/>
            <person name="Olson A."/>
            <person name="Spatafora J."/>
            <person name="Veneault-Fourrey C."/>
            <person name="Henrissat B."/>
            <person name="Grigoriev I."/>
            <person name="Martin F."/>
            <person name="Perotto S."/>
        </authorList>
    </citation>
    <scope>NUCLEOTIDE SEQUENCE [LARGE SCALE GENOMIC DNA]</scope>
    <source>
        <strain evidence="2 3">E</strain>
    </source>
</reference>
<dbReference type="PROSITE" id="PS51257">
    <property type="entry name" value="PROKAR_LIPOPROTEIN"/>
    <property type="match status" value="1"/>
</dbReference>
<evidence type="ECO:0000256" key="1">
    <source>
        <dbReference type="SAM" id="Phobius"/>
    </source>
</evidence>
<organism evidence="2 3">
    <name type="scientific">Hyaloscypha bicolor E</name>
    <dbReference type="NCBI Taxonomy" id="1095630"/>
    <lineage>
        <taxon>Eukaryota</taxon>
        <taxon>Fungi</taxon>
        <taxon>Dikarya</taxon>
        <taxon>Ascomycota</taxon>
        <taxon>Pezizomycotina</taxon>
        <taxon>Leotiomycetes</taxon>
        <taxon>Helotiales</taxon>
        <taxon>Hyaloscyphaceae</taxon>
        <taxon>Hyaloscypha</taxon>
        <taxon>Hyaloscypha bicolor</taxon>
    </lineage>
</organism>
<dbReference type="GeneID" id="36588753"/>
<dbReference type="EMBL" id="KZ613847">
    <property type="protein sequence ID" value="PMD56780.1"/>
    <property type="molecule type" value="Genomic_DNA"/>
</dbReference>
<dbReference type="OrthoDB" id="3543227at2759"/>
<evidence type="ECO:0000313" key="3">
    <source>
        <dbReference type="Proteomes" id="UP000235371"/>
    </source>
</evidence>
<feature type="transmembrane region" description="Helical" evidence="1">
    <location>
        <begin position="21"/>
        <end position="40"/>
    </location>
</feature>